<proteinExistence type="predicted"/>
<evidence type="ECO:0000256" key="1">
    <source>
        <dbReference type="ARBA" id="ARBA00023015"/>
    </source>
</evidence>
<dbReference type="SUPFAM" id="SSF51206">
    <property type="entry name" value="cAMP-binding domain-like"/>
    <property type="match status" value="1"/>
</dbReference>
<dbReference type="InterPro" id="IPR018490">
    <property type="entry name" value="cNMP-bd_dom_sf"/>
</dbReference>
<dbReference type="SUPFAM" id="SSF46785">
    <property type="entry name" value="Winged helix' DNA-binding domain"/>
    <property type="match status" value="1"/>
</dbReference>
<dbReference type="RefSeq" id="WP_054676927.1">
    <property type="nucleotide sequence ID" value="NZ_AYYO01000055.1"/>
</dbReference>
<keyword evidence="3" id="KW-0804">Transcription</keyword>
<keyword evidence="1" id="KW-0805">Transcription regulation</keyword>
<dbReference type="PROSITE" id="PS51063">
    <property type="entry name" value="HTH_CRP_2"/>
    <property type="match status" value="1"/>
</dbReference>
<keyword evidence="2" id="KW-0238">DNA-binding</keyword>
<feature type="domain" description="HTH crp-type" evidence="4">
    <location>
        <begin position="136"/>
        <end position="204"/>
    </location>
</feature>
<comment type="caution">
    <text evidence="5">The sequence shown here is derived from an EMBL/GenBank/DDBJ whole genome shotgun (WGS) entry which is preliminary data.</text>
</comment>
<organism evidence="5 6">
    <name type="scientific">Lacticaseibacillus sharpeae JCM 1186 = DSM 20505</name>
    <dbReference type="NCBI Taxonomy" id="1291052"/>
    <lineage>
        <taxon>Bacteria</taxon>
        <taxon>Bacillati</taxon>
        <taxon>Bacillota</taxon>
        <taxon>Bacilli</taxon>
        <taxon>Lactobacillales</taxon>
        <taxon>Lactobacillaceae</taxon>
        <taxon>Lacticaseibacillus</taxon>
    </lineage>
</organism>
<dbReference type="GO" id="GO:0003677">
    <property type="term" value="F:DNA binding"/>
    <property type="evidence" value="ECO:0007669"/>
    <property type="project" value="UniProtKB-KW"/>
</dbReference>
<name>A0A0R1ZHY8_9LACO</name>
<protein>
    <recommendedName>
        <fullName evidence="4">HTH crp-type domain-containing protein</fullName>
    </recommendedName>
</protein>
<dbReference type="STRING" id="1291052.FC18_GL000316"/>
<evidence type="ECO:0000313" key="6">
    <source>
        <dbReference type="Proteomes" id="UP000051679"/>
    </source>
</evidence>
<dbReference type="Pfam" id="PF13545">
    <property type="entry name" value="HTH_Crp_2"/>
    <property type="match status" value="1"/>
</dbReference>
<dbReference type="InterPro" id="IPR012318">
    <property type="entry name" value="HTH_CRP"/>
</dbReference>
<evidence type="ECO:0000256" key="2">
    <source>
        <dbReference type="ARBA" id="ARBA00023125"/>
    </source>
</evidence>
<sequence length="211" mass="24264">MEYLIQNDYQQFKKDLQGLPHVQRTFPPNTEVPLTNKSYFVVAGRVIELLLLEDGREHALVAYGPETIFPPLFSEPMQSKDELLCRTIQPTTLWCYDNTALFNRAQMQPAFGKQLNQSYLNHINYYLNDISQLLTESGIQRLISFLVYYLNEHHPVDNLIPIRQKNIATLIAVNPTNMSRNIKKLKDAELISISGNGIRVLNPDALKTYLV</sequence>
<dbReference type="AlphaFoldDB" id="A0A0R1ZHY8"/>
<keyword evidence="6" id="KW-1185">Reference proteome</keyword>
<dbReference type="InterPro" id="IPR036390">
    <property type="entry name" value="WH_DNA-bd_sf"/>
</dbReference>
<accession>A0A0R1ZHY8</accession>
<dbReference type="InterPro" id="IPR014710">
    <property type="entry name" value="RmlC-like_jellyroll"/>
</dbReference>
<evidence type="ECO:0000313" key="5">
    <source>
        <dbReference type="EMBL" id="KRM54510.1"/>
    </source>
</evidence>
<reference evidence="5 6" key="1">
    <citation type="journal article" date="2015" name="Genome Announc.">
        <title>Expanding the biotechnology potential of lactobacilli through comparative genomics of 213 strains and associated genera.</title>
        <authorList>
            <person name="Sun Z."/>
            <person name="Harris H.M."/>
            <person name="McCann A."/>
            <person name="Guo C."/>
            <person name="Argimon S."/>
            <person name="Zhang W."/>
            <person name="Yang X."/>
            <person name="Jeffery I.B."/>
            <person name="Cooney J.C."/>
            <person name="Kagawa T.F."/>
            <person name="Liu W."/>
            <person name="Song Y."/>
            <person name="Salvetti E."/>
            <person name="Wrobel A."/>
            <person name="Rasinkangas P."/>
            <person name="Parkhill J."/>
            <person name="Rea M.C."/>
            <person name="O'Sullivan O."/>
            <person name="Ritari J."/>
            <person name="Douillard F.P."/>
            <person name="Paul Ross R."/>
            <person name="Yang R."/>
            <person name="Briner A.E."/>
            <person name="Felis G.E."/>
            <person name="de Vos W.M."/>
            <person name="Barrangou R."/>
            <person name="Klaenhammer T.R."/>
            <person name="Caufield P.W."/>
            <person name="Cui Y."/>
            <person name="Zhang H."/>
            <person name="O'Toole P.W."/>
        </authorList>
    </citation>
    <scope>NUCLEOTIDE SEQUENCE [LARGE SCALE GENOMIC DNA]</scope>
    <source>
        <strain evidence="5 6">DSM 20505</strain>
    </source>
</reference>
<dbReference type="Gene3D" id="2.60.120.10">
    <property type="entry name" value="Jelly Rolls"/>
    <property type="match status" value="1"/>
</dbReference>
<dbReference type="EMBL" id="AYYO01000055">
    <property type="protein sequence ID" value="KRM54510.1"/>
    <property type="molecule type" value="Genomic_DNA"/>
</dbReference>
<dbReference type="GO" id="GO:0006355">
    <property type="term" value="P:regulation of DNA-templated transcription"/>
    <property type="evidence" value="ECO:0007669"/>
    <property type="project" value="InterPro"/>
</dbReference>
<dbReference type="Proteomes" id="UP000051679">
    <property type="component" value="Unassembled WGS sequence"/>
</dbReference>
<evidence type="ECO:0000259" key="4">
    <source>
        <dbReference type="PROSITE" id="PS51063"/>
    </source>
</evidence>
<gene>
    <name evidence="5" type="ORF">FC18_GL000316</name>
</gene>
<dbReference type="PATRIC" id="fig|1291052.5.peg.327"/>
<evidence type="ECO:0000256" key="3">
    <source>
        <dbReference type="ARBA" id="ARBA00023163"/>
    </source>
</evidence>
<dbReference type="OrthoDB" id="2324938at2"/>